<dbReference type="AlphaFoldDB" id="A0AAD5KVU4"/>
<dbReference type="InterPro" id="IPR014721">
    <property type="entry name" value="Ribsml_uS5_D2-typ_fold_subgr"/>
</dbReference>
<organism evidence="12 13">
    <name type="scientific">Daphnia sinensis</name>
    <dbReference type="NCBI Taxonomy" id="1820382"/>
    <lineage>
        <taxon>Eukaryota</taxon>
        <taxon>Metazoa</taxon>
        <taxon>Ecdysozoa</taxon>
        <taxon>Arthropoda</taxon>
        <taxon>Crustacea</taxon>
        <taxon>Branchiopoda</taxon>
        <taxon>Diplostraca</taxon>
        <taxon>Cladocera</taxon>
        <taxon>Anomopoda</taxon>
        <taxon>Daphniidae</taxon>
        <taxon>Daphnia</taxon>
        <taxon>Daphnia similis group</taxon>
    </lineage>
</organism>
<dbReference type="PANTHER" id="PTHR48277:SF1">
    <property type="entry name" value="MITOCHONDRIAL RIBOSOMAL PROTEIN S5"/>
    <property type="match status" value="1"/>
</dbReference>
<dbReference type="GO" id="GO:0006412">
    <property type="term" value="P:translation"/>
    <property type="evidence" value="ECO:0007669"/>
    <property type="project" value="InterPro"/>
</dbReference>
<comment type="subcellular location">
    <subcellularLocation>
        <location evidence="1">Mitochondrion</location>
    </subcellularLocation>
</comment>
<keyword evidence="4" id="KW-0496">Mitochondrion</keyword>
<dbReference type="InterPro" id="IPR013810">
    <property type="entry name" value="Ribosomal_uS5_N"/>
</dbReference>
<dbReference type="Gene3D" id="3.30.160.20">
    <property type="match status" value="1"/>
</dbReference>
<keyword evidence="13" id="KW-1185">Reference proteome</keyword>
<dbReference type="SUPFAM" id="SSF54768">
    <property type="entry name" value="dsRNA-binding domain-like"/>
    <property type="match status" value="1"/>
</dbReference>
<dbReference type="InterPro" id="IPR005324">
    <property type="entry name" value="Ribosomal_uS5_C"/>
</dbReference>
<dbReference type="GO" id="GO:0005763">
    <property type="term" value="C:mitochondrial small ribosomal subunit"/>
    <property type="evidence" value="ECO:0007669"/>
    <property type="project" value="UniProtKB-ARBA"/>
</dbReference>
<protein>
    <recommendedName>
        <fullName evidence="6">Small ribosomal subunit protein uS5m</fullName>
    </recommendedName>
    <alternativeName>
        <fullName evidence="7">28S ribosomal protein S5, mitochondrial</fullName>
    </alternativeName>
</protein>
<evidence type="ECO:0000256" key="2">
    <source>
        <dbReference type="ARBA" id="ARBA00008945"/>
    </source>
</evidence>
<evidence type="ECO:0000259" key="11">
    <source>
        <dbReference type="PROSITE" id="PS50881"/>
    </source>
</evidence>
<dbReference type="GO" id="GO:0005743">
    <property type="term" value="C:mitochondrial inner membrane"/>
    <property type="evidence" value="ECO:0007669"/>
    <property type="project" value="UniProtKB-ARBA"/>
</dbReference>
<evidence type="ECO:0000256" key="9">
    <source>
        <dbReference type="PROSITE-ProRule" id="PRU00268"/>
    </source>
</evidence>
<dbReference type="PANTHER" id="PTHR48277">
    <property type="entry name" value="MITOCHONDRIAL RIBOSOMAL PROTEIN S5"/>
    <property type="match status" value="1"/>
</dbReference>
<evidence type="ECO:0000256" key="8">
    <source>
        <dbReference type="ARBA" id="ARBA00062683"/>
    </source>
</evidence>
<dbReference type="GO" id="GO:0003735">
    <property type="term" value="F:structural constituent of ribosome"/>
    <property type="evidence" value="ECO:0007669"/>
    <property type="project" value="UniProtKB-UniRule"/>
</dbReference>
<evidence type="ECO:0000256" key="4">
    <source>
        <dbReference type="ARBA" id="ARBA00023128"/>
    </source>
</evidence>
<proteinExistence type="inferred from homology"/>
<evidence type="ECO:0000313" key="12">
    <source>
        <dbReference type="EMBL" id="KAI9561447.1"/>
    </source>
</evidence>
<dbReference type="EMBL" id="WJBH02000003">
    <property type="protein sequence ID" value="KAI9561447.1"/>
    <property type="molecule type" value="Genomic_DNA"/>
</dbReference>
<evidence type="ECO:0000256" key="5">
    <source>
        <dbReference type="ARBA" id="ARBA00023274"/>
    </source>
</evidence>
<keyword evidence="5 9" id="KW-0687">Ribonucleoprotein</keyword>
<dbReference type="InterPro" id="IPR048584">
    <property type="entry name" value="Ribosomal_uS5m_N"/>
</dbReference>
<dbReference type="FunFam" id="3.30.230.10:FF:000002">
    <property type="entry name" value="30S ribosomal protein S5"/>
    <property type="match status" value="1"/>
</dbReference>
<evidence type="ECO:0000313" key="13">
    <source>
        <dbReference type="Proteomes" id="UP000820818"/>
    </source>
</evidence>
<evidence type="ECO:0000256" key="1">
    <source>
        <dbReference type="ARBA" id="ARBA00004173"/>
    </source>
</evidence>
<dbReference type="FunFam" id="3.30.160.20:FF:000022">
    <property type="entry name" value="28S ribosomal protein S5, mitochondrial"/>
    <property type="match status" value="1"/>
</dbReference>
<accession>A0AAD5KVU4</accession>
<evidence type="ECO:0000256" key="3">
    <source>
        <dbReference type="ARBA" id="ARBA00022980"/>
    </source>
</evidence>
<comment type="subunit">
    <text evidence="8">Component of the mitochondrial ribosome small subunit (28S) which comprises a 12S rRNA and about 30 distinct proteins.</text>
</comment>
<feature type="domain" description="S5 DRBM" evidence="11">
    <location>
        <begin position="216"/>
        <end position="262"/>
    </location>
</feature>
<dbReference type="Proteomes" id="UP000820818">
    <property type="component" value="Linkage Group LG3"/>
</dbReference>
<keyword evidence="3 9" id="KW-0689">Ribosomal protein</keyword>
<evidence type="ECO:0000256" key="6">
    <source>
        <dbReference type="ARBA" id="ARBA00039335"/>
    </source>
</evidence>
<dbReference type="Gene3D" id="3.30.230.10">
    <property type="match status" value="1"/>
</dbReference>
<dbReference type="PROSITE" id="PS50881">
    <property type="entry name" value="S5_DSRBD"/>
    <property type="match status" value="1"/>
</dbReference>
<comment type="similarity">
    <text evidence="2 10">Belongs to the universal ribosomal protein uS5 family.</text>
</comment>
<name>A0AAD5KVU4_9CRUS</name>
<dbReference type="Pfam" id="PF00333">
    <property type="entry name" value="Ribosomal_S5"/>
    <property type="match status" value="1"/>
</dbReference>
<dbReference type="Pfam" id="PF03719">
    <property type="entry name" value="Ribosomal_S5_C"/>
    <property type="match status" value="1"/>
</dbReference>
<evidence type="ECO:0000256" key="7">
    <source>
        <dbReference type="ARBA" id="ARBA00041606"/>
    </source>
</evidence>
<gene>
    <name evidence="12" type="ORF">GHT06_012404</name>
</gene>
<reference evidence="12 13" key="1">
    <citation type="submission" date="2022-05" db="EMBL/GenBank/DDBJ databases">
        <title>A multi-omics perspective on studying reproductive biology in Daphnia sinensis.</title>
        <authorList>
            <person name="Jia J."/>
        </authorList>
    </citation>
    <scope>NUCLEOTIDE SEQUENCE [LARGE SCALE GENOMIC DNA]</scope>
    <source>
        <strain evidence="12 13">WSL</strain>
    </source>
</reference>
<sequence>MLGYVLKSLSIFTGKQVFILQRILVYSHTTTLRQSVKTQPITLFSTVKLTPPLISTKQFNPSVSTVRNTSFFNKLPADSLWKGVTSVSNAGKKRGRGRAVGKKMAKNLNRGQVVGVGKTNMLWPGLNSPIIQGRELIQQKKLPDDPDREAKLLKLRDEMGAFRLLRLSPLERGWSGPKLPGRSVGPPDPVGEDNFEGFDTIVLEFKIVCNMKGNLGRTRRTSAFVVTGNGNGLAGFATGKAQLGMTALRKAKNRAAQKLMYVERYNEHTVLHDFFAAFGKTRIFVQKKPEGYGLVCHRAIREICKAVGIKDIYAKVEGSTKNVQHVAKAFMVGLLRQKTFEQIAEETKLHVVEFRKERDYFPQIMAKPSEVKTTKAIDDMDLNLHLNAGKVVSKRKKGFQPNESDPSWKNHIAKTERFRNRDQVRVNLLVEHGEVRSFLADKYPECRQIKFSKKMEES</sequence>
<dbReference type="SUPFAM" id="SSF54211">
    <property type="entry name" value="Ribosomal protein S5 domain 2-like"/>
    <property type="match status" value="1"/>
</dbReference>
<dbReference type="InterPro" id="IPR020568">
    <property type="entry name" value="Ribosomal_Su5_D2-typ_SF"/>
</dbReference>
<evidence type="ECO:0000256" key="10">
    <source>
        <dbReference type="RuleBase" id="RU003823"/>
    </source>
</evidence>
<dbReference type="InterPro" id="IPR000851">
    <property type="entry name" value="Ribosomal_uS5"/>
</dbReference>
<dbReference type="Pfam" id="PF21251">
    <property type="entry name" value="Ribosomal_uS5m_N"/>
    <property type="match status" value="1"/>
</dbReference>
<dbReference type="GO" id="GO:0003723">
    <property type="term" value="F:RNA binding"/>
    <property type="evidence" value="ECO:0007669"/>
    <property type="project" value="InterPro"/>
</dbReference>
<comment type="caution">
    <text evidence="12">The sequence shown here is derived from an EMBL/GenBank/DDBJ whole genome shotgun (WGS) entry which is preliminary data.</text>
</comment>